<evidence type="ECO:0000313" key="18">
    <source>
        <dbReference type="EMBL" id="ODQ45592.1"/>
    </source>
</evidence>
<dbReference type="OrthoDB" id="422187at2759"/>
<keyword evidence="12" id="KW-0539">Nucleus</keyword>
<feature type="compositionally biased region" description="Polar residues" evidence="16">
    <location>
        <begin position="666"/>
        <end position="676"/>
    </location>
</feature>
<dbReference type="SUPFAM" id="SSF52374">
    <property type="entry name" value="Nucleotidylyl transferase"/>
    <property type="match status" value="1"/>
</dbReference>
<dbReference type="GO" id="GO:0016887">
    <property type="term" value="F:ATP hydrolysis activity"/>
    <property type="evidence" value="ECO:0007669"/>
    <property type="project" value="InterPro"/>
</dbReference>
<dbReference type="Pfam" id="PF01467">
    <property type="entry name" value="CTP_transf_like"/>
    <property type="match status" value="1"/>
</dbReference>
<dbReference type="SUPFAM" id="SSF52540">
    <property type="entry name" value="P-loop containing nucleoside triphosphate hydrolases"/>
    <property type="match status" value="1"/>
</dbReference>
<evidence type="ECO:0000256" key="8">
    <source>
        <dbReference type="ARBA" id="ARBA00022695"/>
    </source>
</evidence>
<dbReference type="GO" id="GO:0000309">
    <property type="term" value="F:nicotinamide-nucleotide adenylyltransferase activity"/>
    <property type="evidence" value="ECO:0007669"/>
    <property type="project" value="UniProtKB-EC"/>
</dbReference>
<dbReference type="Pfam" id="PF00004">
    <property type="entry name" value="AAA"/>
    <property type="match status" value="1"/>
</dbReference>
<dbReference type="GO" id="GO:0005634">
    <property type="term" value="C:nucleus"/>
    <property type="evidence" value="ECO:0007669"/>
    <property type="project" value="UniProtKB-SubCell"/>
</dbReference>
<evidence type="ECO:0000256" key="12">
    <source>
        <dbReference type="ARBA" id="ARBA00023242"/>
    </source>
</evidence>
<evidence type="ECO:0000256" key="16">
    <source>
        <dbReference type="SAM" id="MobiDB-lite"/>
    </source>
</evidence>
<dbReference type="Pfam" id="PF14629">
    <property type="entry name" value="ORC4_C"/>
    <property type="match status" value="1"/>
</dbReference>
<feature type="compositionally biased region" description="Polar residues" evidence="16">
    <location>
        <begin position="685"/>
        <end position="700"/>
    </location>
</feature>
<dbReference type="CDD" id="cd09286">
    <property type="entry name" value="NMNAT_Eukarya"/>
    <property type="match status" value="1"/>
</dbReference>
<keyword evidence="9" id="KW-0547">Nucleotide-binding</keyword>
<comment type="catalytic activity">
    <reaction evidence="14">
        <text>beta-nicotinamide D-ribonucleotide + ATP + H(+) = diphosphate + NAD(+)</text>
        <dbReference type="Rhea" id="RHEA:21360"/>
        <dbReference type="ChEBI" id="CHEBI:14649"/>
        <dbReference type="ChEBI" id="CHEBI:15378"/>
        <dbReference type="ChEBI" id="CHEBI:30616"/>
        <dbReference type="ChEBI" id="CHEBI:33019"/>
        <dbReference type="ChEBI" id="CHEBI:57540"/>
        <dbReference type="EC" id="2.7.7.1"/>
    </reaction>
</comment>
<keyword evidence="8" id="KW-0548">Nucleotidyltransferase</keyword>
<evidence type="ECO:0000256" key="10">
    <source>
        <dbReference type="ARBA" id="ARBA00022840"/>
    </source>
</evidence>
<reference evidence="18 19" key="1">
    <citation type="journal article" date="2016" name="Proc. Natl. Acad. Sci. U.S.A.">
        <title>Comparative genomics of biotechnologically important yeasts.</title>
        <authorList>
            <person name="Riley R."/>
            <person name="Haridas S."/>
            <person name="Wolfe K.H."/>
            <person name="Lopes M.R."/>
            <person name="Hittinger C.T."/>
            <person name="Goeker M."/>
            <person name="Salamov A.A."/>
            <person name="Wisecaver J.H."/>
            <person name="Long T.M."/>
            <person name="Calvey C.H."/>
            <person name="Aerts A.L."/>
            <person name="Barry K.W."/>
            <person name="Choi C."/>
            <person name="Clum A."/>
            <person name="Coughlan A.Y."/>
            <person name="Deshpande S."/>
            <person name="Douglass A.P."/>
            <person name="Hanson S.J."/>
            <person name="Klenk H.-P."/>
            <person name="LaButti K.M."/>
            <person name="Lapidus A."/>
            <person name="Lindquist E.A."/>
            <person name="Lipzen A.M."/>
            <person name="Meier-Kolthoff J.P."/>
            <person name="Ohm R.A."/>
            <person name="Otillar R.P."/>
            <person name="Pangilinan J.L."/>
            <person name="Peng Y."/>
            <person name="Rokas A."/>
            <person name="Rosa C.A."/>
            <person name="Scheuner C."/>
            <person name="Sibirny A.A."/>
            <person name="Slot J.C."/>
            <person name="Stielow J.B."/>
            <person name="Sun H."/>
            <person name="Kurtzman C.P."/>
            <person name="Blackwell M."/>
            <person name="Grigoriev I.V."/>
            <person name="Jeffries T.W."/>
        </authorList>
    </citation>
    <scope>NUCLEOTIDE SEQUENCE [LARGE SCALE GENOMIC DNA]</scope>
    <source>
        <strain evidence="18 19">NRRL Y-2026</strain>
    </source>
</reference>
<keyword evidence="19" id="KW-1185">Reference proteome</keyword>
<dbReference type="NCBIfam" id="TIGR00482">
    <property type="entry name" value="nicotinate (nicotinamide) nucleotide adenylyltransferase"/>
    <property type="match status" value="1"/>
</dbReference>
<feature type="region of interest" description="Disordered" evidence="16">
    <location>
        <begin position="458"/>
        <end position="478"/>
    </location>
</feature>
<dbReference type="InterPro" id="IPR003593">
    <property type="entry name" value="AAA+_ATPase"/>
</dbReference>
<evidence type="ECO:0000256" key="9">
    <source>
        <dbReference type="ARBA" id="ARBA00022741"/>
    </source>
</evidence>
<protein>
    <recommendedName>
        <fullName evidence="17">AAA+ ATPase domain-containing protein</fullName>
    </recommendedName>
</protein>
<evidence type="ECO:0000256" key="15">
    <source>
        <dbReference type="ARBA" id="ARBA00053172"/>
    </source>
</evidence>
<dbReference type="Gene3D" id="3.40.50.620">
    <property type="entry name" value="HUPs"/>
    <property type="match status" value="1"/>
</dbReference>
<evidence type="ECO:0000256" key="7">
    <source>
        <dbReference type="ARBA" id="ARBA00022679"/>
    </source>
</evidence>
<dbReference type="InterPro" id="IPR014729">
    <property type="entry name" value="Rossmann-like_a/b/a_fold"/>
</dbReference>
<dbReference type="FunFam" id="3.40.50.620:FF:000074">
    <property type="entry name" value="Nicotinamide-nucleotide adenylyltransferase"/>
    <property type="match status" value="1"/>
</dbReference>
<evidence type="ECO:0000256" key="11">
    <source>
        <dbReference type="ARBA" id="ARBA00023027"/>
    </source>
</evidence>
<dbReference type="GO" id="GO:0004515">
    <property type="term" value="F:nicotinate-nucleotide adenylyltransferase activity"/>
    <property type="evidence" value="ECO:0007669"/>
    <property type="project" value="UniProtKB-EC"/>
</dbReference>
<comment type="pathway">
    <text evidence="2">Cofactor biosynthesis; NAD(+) biosynthesis; NAD(+) from nicotinamide D-ribonucleotide: step 1/1.</text>
</comment>
<dbReference type="InterPro" id="IPR027417">
    <property type="entry name" value="P-loop_NTPase"/>
</dbReference>
<evidence type="ECO:0000256" key="2">
    <source>
        <dbReference type="ARBA" id="ARBA00004658"/>
    </source>
</evidence>
<comment type="pathway">
    <text evidence="3">Cofactor biosynthesis; NAD(+) biosynthesis; deamido-NAD(+) from nicotinate D-ribonucleotide: step 1/1.</text>
</comment>
<keyword evidence="6" id="KW-0662">Pyridine nucleotide biosynthesis</keyword>
<evidence type="ECO:0000259" key="17">
    <source>
        <dbReference type="SMART" id="SM00382"/>
    </source>
</evidence>
<dbReference type="GeneID" id="30181647"/>
<dbReference type="InterPro" id="IPR003959">
    <property type="entry name" value="ATPase_AAA_core"/>
</dbReference>
<keyword evidence="10" id="KW-0067">ATP-binding</keyword>
<dbReference type="AlphaFoldDB" id="A0A1E3NHI7"/>
<dbReference type="PANTHER" id="PTHR12039:SF0">
    <property type="entry name" value="NICOTINAMIDE-NUCLEOTIDE ADENYLYLTRANSFERASE"/>
    <property type="match status" value="1"/>
</dbReference>
<dbReference type="InterPro" id="IPR004821">
    <property type="entry name" value="Cyt_trans-like"/>
</dbReference>
<dbReference type="PANTHER" id="PTHR12039">
    <property type="entry name" value="NICOTINAMIDE MONONUCLEOTIDE ADENYLYLTRANSFERASE"/>
    <property type="match status" value="1"/>
</dbReference>
<proteinExistence type="inferred from homology"/>
<evidence type="ECO:0000256" key="4">
    <source>
        <dbReference type="ARBA" id="ARBA00007064"/>
    </source>
</evidence>
<evidence type="ECO:0000256" key="13">
    <source>
        <dbReference type="ARBA" id="ARBA00048721"/>
    </source>
</evidence>
<dbReference type="Proteomes" id="UP000094455">
    <property type="component" value="Unassembled WGS sequence"/>
</dbReference>
<evidence type="ECO:0000256" key="14">
    <source>
        <dbReference type="ARBA" id="ARBA00049001"/>
    </source>
</evidence>
<evidence type="ECO:0000256" key="5">
    <source>
        <dbReference type="ARBA" id="ARBA00022553"/>
    </source>
</evidence>
<comment type="subcellular location">
    <subcellularLocation>
        <location evidence="1">Nucleus</location>
    </subcellularLocation>
</comment>
<evidence type="ECO:0000256" key="1">
    <source>
        <dbReference type="ARBA" id="ARBA00004123"/>
    </source>
</evidence>
<keyword evidence="11" id="KW-0520">NAD</keyword>
<dbReference type="GO" id="GO:0009435">
    <property type="term" value="P:NAD+ biosynthetic process"/>
    <property type="evidence" value="ECO:0007669"/>
    <property type="project" value="UniProtKB-UniPathway"/>
</dbReference>
<comment type="catalytic activity">
    <reaction evidence="13">
        <text>nicotinate beta-D-ribonucleotide + ATP + H(+) = deamido-NAD(+) + diphosphate</text>
        <dbReference type="Rhea" id="RHEA:22860"/>
        <dbReference type="ChEBI" id="CHEBI:15378"/>
        <dbReference type="ChEBI" id="CHEBI:30616"/>
        <dbReference type="ChEBI" id="CHEBI:33019"/>
        <dbReference type="ChEBI" id="CHEBI:57502"/>
        <dbReference type="ChEBI" id="CHEBI:58437"/>
        <dbReference type="EC" id="2.7.7.18"/>
    </reaction>
</comment>
<dbReference type="UniPathway" id="UPA00253">
    <property type="reaction ID" value="UER00332"/>
</dbReference>
<dbReference type="InterPro" id="IPR032705">
    <property type="entry name" value="ORC4_C"/>
</dbReference>
<dbReference type="InterPro" id="IPR045094">
    <property type="entry name" value="NMNAT_euk"/>
</dbReference>
<evidence type="ECO:0000313" key="19">
    <source>
        <dbReference type="Proteomes" id="UP000094455"/>
    </source>
</evidence>
<dbReference type="EMBL" id="KV454004">
    <property type="protein sequence ID" value="ODQ45592.1"/>
    <property type="molecule type" value="Genomic_DNA"/>
</dbReference>
<keyword evidence="5" id="KW-0597">Phosphoprotein</keyword>
<comment type="similarity">
    <text evidence="4">Belongs to the eukaryotic NMN adenylyltransferase family.</text>
</comment>
<organism evidence="18 19">
    <name type="scientific">Pichia membranifaciens NRRL Y-2026</name>
    <dbReference type="NCBI Taxonomy" id="763406"/>
    <lineage>
        <taxon>Eukaryota</taxon>
        <taxon>Fungi</taxon>
        <taxon>Dikarya</taxon>
        <taxon>Ascomycota</taxon>
        <taxon>Saccharomycotina</taxon>
        <taxon>Pichiomycetes</taxon>
        <taxon>Pichiales</taxon>
        <taxon>Pichiaceae</taxon>
        <taxon>Pichia</taxon>
    </lineage>
</organism>
<dbReference type="SMART" id="SM00382">
    <property type="entry name" value="AAA"/>
    <property type="match status" value="1"/>
</dbReference>
<dbReference type="GO" id="GO:0005524">
    <property type="term" value="F:ATP binding"/>
    <property type="evidence" value="ECO:0007669"/>
    <property type="project" value="UniProtKB-KW"/>
</dbReference>
<feature type="domain" description="AAA+ ATPase" evidence="17">
    <location>
        <begin position="58"/>
        <end position="264"/>
    </location>
</feature>
<dbReference type="STRING" id="763406.A0A1E3NHI7"/>
<feature type="region of interest" description="Disordered" evidence="16">
    <location>
        <begin position="546"/>
        <end position="576"/>
    </location>
</feature>
<evidence type="ECO:0000256" key="3">
    <source>
        <dbReference type="ARBA" id="ARBA00005019"/>
    </source>
</evidence>
<comment type="function">
    <text evidence="15">Catalyzes the formation of NAD(+) from nicotinamide mononucleotide (NMN) and ATP. Can also use the deamidated form; nicotinic acid mononucleotide (NaMN) as substrate to form deamido-NAD(+) (NaAD). Key enzyme in both de novo and salvage pathways for NAD(+) biosynthesis. Predominantly acts in the salvage pathways via NMN.</text>
</comment>
<dbReference type="InterPro" id="IPR005248">
    <property type="entry name" value="NadD/NMNAT"/>
</dbReference>
<name>A0A1E3NHI7_9ASCO</name>
<sequence>MADAIENEFLKLFIGKIRSEVIAKLNPRNISGGKKLSTHGQEYAQIYSMLENTFKLREGKSVMIIGPRGIGKTLLVENALHDLETVKRYTFFTVRLNGSFFKDDTVAIKEIARQLDWYLEKYNPSERENLQRATFEQKTVTNTMNVIIDILDRTRLNETDERVDSKDEKNGTSGTKPSLFVPIVFVIDEIDRYTHSAKQTLLYNLFDMAQSSSSRTEEGGDTKSSGGTTISVIGITTKTTVREQLEKRVKSRFSQRIIQFNKVRDLEEFCRSVYDMVCFTEEECDENEDGYSTCRRQYNELMQKYFFEKGELRRLIVENFYTIKDVNAIRNELIVFIMSDFNRLTYHHLSDYRNRNVEVMRTLSESELKLLISCCRAKILNNVLQINFDMAFDEYSRMILSERRDIQSRIQVVGMSLKDYEGSYLLSRDAMQICWERLCDLGLLERQAVSFYGNSAHLTGQRGRKDDSFTTSTGTGSGQAVRTLSTSALTKGSINTSSSSFSSAAGAITPSGVAVCGVELDDIDPSLNEHGYEKLYQEYPLRYTMDPTHAPDFQPPSTNPDVEPTLPPTLIPNRRPIQPPVLADYLNPLDKPIEPEVSKHKLIGAGGGIKHKIPKQPTELEPFSSSDEADEDSHRRDENDSHGNEDRSRKERSPQYHTLVEETVSEYESITVTPPQSEAVIPPSDSASSHPPTAQRTHSFLSDKGPKVHSYQIADLEEVPHGIQRQSKSLEGYSFPTHRLKPQMTTSNKFPLVIVACGSFSPITYLHLRMFEMALDAIREQTRFEVMGAYFSPVSDNYRKPGLAPAHHRVRMCELACERTSSWLMVDAWENLQPKYTRTALVLDHFNEEINIKRNGVLSKNGDSRLGVKIMLLAGGDLIESMGEPNVWAEQDLHHILGNYGCLIVERTGSDVRSFLLSHDIMYEHRKNILVIKQLIYNDISSTKVRLFLRRNMSVQYLLPNSVIRYIQEHGLYVDEKEPVKLVLNK</sequence>
<gene>
    <name evidence="18" type="ORF">PICMEDRAFT_78084</name>
</gene>
<evidence type="ECO:0000256" key="6">
    <source>
        <dbReference type="ARBA" id="ARBA00022642"/>
    </source>
</evidence>
<feature type="region of interest" description="Disordered" evidence="16">
    <location>
        <begin position="605"/>
        <end position="707"/>
    </location>
</feature>
<dbReference type="RefSeq" id="XP_019016705.1">
    <property type="nucleotide sequence ID" value="XM_019164960.1"/>
</dbReference>
<dbReference type="Gene3D" id="3.40.50.300">
    <property type="entry name" value="P-loop containing nucleotide triphosphate hydrolases"/>
    <property type="match status" value="1"/>
</dbReference>
<feature type="compositionally biased region" description="Basic and acidic residues" evidence="16">
    <location>
        <begin position="632"/>
        <end position="654"/>
    </location>
</feature>
<keyword evidence="7" id="KW-0808">Transferase</keyword>
<accession>A0A1E3NHI7</accession>
<dbReference type="InterPro" id="IPR051182">
    <property type="entry name" value="Euk_NMN_adenylyltrnsfrase"/>
</dbReference>